<sequence length="88" mass="9539">MILIDGGSSVNIIQHDVIKRMVIPDSKIISKSAVLIVSSGELSTRREGLLHLFDESFRQDQASIAIKEASVRCPGDQGAGCERCIPKC</sequence>
<keyword evidence="2" id="KW-1185">Reference proteome</keyword>
<gene>
    <name evidence="1" type="ORF">L1987_53211</name>
</gene>
<reference evidence="2" key="1">
    <citation type="journal article" date="2022" name="Mol. Ecol. Resour.">
        <title>The genomes of chicory, endive, great burdock and yacon provide insights into Asteraceae palaeo-polyploidization history and plant inulin production.</title>
        <authorList>
            <person name="Fan W."/>
            <person name="Wang S."/>
            <person name="Wang H."/>
            <person name="Wang A."/>
            <person name="Jiang F."/>
            <person name="Liu H."/>
            <person name="Zhao H."/>
            <person name="Xu D."/>
            <person name="Zhang Y."/>
        </authorList>
    </citation>
    <scope>NUCLEOTIDE SEQUENCE [LARGE SCALE GENOMIC DNA]</scope>
    <source>
        <strain evidence="2">cv. Yunnan</strain>
    </source>
</reference>
<protein>
    <submittedName>
        <fullName evidence="1">Uncharacterized protein</fullName>
    </submittedName>
</protein>
<proteinExistence type="predicted"/>
<reference evidence="1 2" key="2">
    <citation type="journal article" date="2022" name="Mol. Ecol. Resour.">
        <title>The genomes of chicory, endive, great burdock and yacon provide insights into Asteraceae paleo-polyploidization history and plant inulin production.</title>
        <authorList>
            <person name="Fan W."/>
            <person name="Wang S."/>
            <person name="Wang H."/>
            <person name="Wang A."/>
            <person name="Jiang F."/>
            <person name="Liu H."/>
            <person name="Zhao H."/>
            <person name="Xu D."/>
            <person name="Zhang Y."/>
        </authorList>
    </citation>
    <scope>NUCLEOTIDE SEQUENCE [LARGE SCALE GENOMIC DNA]</scope>
    <source>
        <strain evidence="2">cv. Yunnan</strain>
        <tissue evidence="1">Leaves</tissue>
    </source>
</reference>
<organism evidence="1 2">
    <name type="scientific">Smallanthus sonchifolius</name>
    <dbReference type="NCBI Taxonomy" id="185202"/>
    <lineage>
        <taxon>Eukaryota</taxon>
        <taxon>Viridiplantae</taxon>
        <taxon>Streptophyta</taxon>
        <taxon>Embryophyta</taxon>
        <taxon>Tracheophyta</taxon>
        <taxon>Spermatophyta</taxon>
        <taxon>Magnoliopsida</taxon>
        <taxon>eudicotyledons</taxon>
        <taxon>Gunneridae</taxon>
        <taxon>Pentapetalae</taxon>
        <taxon>asterids</taxon>
        <taxon>campanulids</taxon>
        <taxon>Asterales</taxon>
        <taxon>Asteraceae</taxon>
        <taxon>Asteroideae</taxon>
        <taxon>Heliantheae alliance</taxon>
        <taxon>Millerieae</taxon>
        <taxon>Smallanthus</taxon>
    </lineage>
</organism>
<accession>A0ACB9EVX0</accession>
<evidence type="ECO:0000313" key="1">
    <source>
        <dbReference type="EMBL" id="KAI3762770.1"/>
    </source>
</evidence>
<evidence type="ECO:0000313" key="2">
    <source>
        <dbReference type="Proteomes" id="UP001056120"/>
    </source>
</evidence>
<dbReference type="EMBL" id="CM042034">
    <property type="protein sequence ID" value="KAI3762770.1"/>
    <property type="molecule type" value="Genomic_DNA"/>
</dbReference>
<comment type="caution">
    <text evidence="1">The sequence shown here is derived from an EMBL/GenBank/DDBJ whole genome shotgun (WGS) entry which is preliminary data.</text>
</comment>
<name>A0ACB9EVX0_9ASTR</name>
<dbReference type="Proteomes" id="UP001056120">
    <property type="component" value="Linkage Group LG17"/>
</dbReference>